<proteinExistence type="inferred from homology"/>
<dbReference type="PANTHER" id="PTHR35174">
    <property type="entry name" value="BLL7171 PROTEIN-RELATED"/>
    <property type="match status" value="1"/>
</dbReference>
<gene>
    <name evidence="3" type="ORF">SAMN04487818_11719</name>
</gene>
<dbReference type="Gene3D" id="3.30.70.1060">
    <property type="entry name" value="Dimeric alpha+beta barrel"/>
    <property type="match status" value="1"/>
</dbReference>
<evidence type="ECO:0000259" key="2">
    <source>
        <dbReference type="Pfam" id="PF03795"/>
    </source>
</evidence>
<dbReference type="EMBL" id="FOGI01000017">
    <property type="protein sequence ID" value="SES47243.1"/>
    <property type="molecule type" value="Genomic_DNA"/>
</dbReference>
<reference evidence="4" key="1">
    <citation type="submission" date="2016-10" db="EMBL/GenBank/DDBJ databases">
        <authorList>
            <person name="Varghese N."/>
            <person name="Submissions S."/>
        </authorList>
    </citation>
    <scope>NUCLEOTIDE SEQUENCE [LARGE SCALE GENOMIC DNA]</scope>
    <source>
        <strain evidence="4">DSM 44260</strain>
    </source>
</reference>
<feature type="domain" description="YCII-related" evidence="2">
    <location>
        <begin position="1"/>
        <end position="122"/>
    </location>
</feature>
<dbReference type="Pfam" id="PF03795">
    <property type="entry name" value="YCII"/>
    <property type="match status" value="1"/>
</dbReference>
<sequence length="128" mass="13345">MKYMLLAHTNHEAWAAATREWTATGQMPAEVAAACAFFAELGQELVASGEFVSAEGLADPAHTRTVRPSAGAPVATDGPFAEAKDVLVSYSIVDCATPQRAAEIAARVVAATGDTVEVRPLMSPMGEL</sequence>
<dbReference type="SUPFAM" id="SSF54909">
    <property type="entry name" value="Dimeric alpha+beta barrel"/>
    <property type="match status" value="1"/>
</dbReference>
<dbReference type="InterPro" id="IPR011008">
    <property type="entry name" value="Dimeric_a/b-barrel"/>
</dbReference>
<evidence type="ECO:0000313" key="4">
    <source>
        <dbReference type="Proteomes" id="UP000199051"/>
    </source>
</evidence>
<dbReference type="InterPro" id="IPR005545">
    <property type="entry name" value="YCII"/>
</dbReference>
<organism evidence="3 4">
    <name type="scientific">Actinokineospora terrae</name>
    <dbReference type="NCBI Taxonomy" id="155974"/>
    <lineage>
        <taxon>Bacteria</taxon>
        <taxon>Bacillati</taxon>
        <taxon>Actinomycetota</taxon>
        <taxon>Actinomycetes</taxon>
        <taxon>Pseudonocardiales</taxon>
        <taxon>Pseudonocardiaceae</taxon>
        <taxon>Actinokineospora</taxon>
    </lineage>
</organism>
<accession>A0A1H9XNJ4</accession>
<dbReference type="AlphaFoldDB" id="A0A1H9XNJ4"/>
<comment type="similarity">
    <text evidence="1">Belongs to the YciI family.</text>
</comment>
<dbReference type="Proteomes" id="UP000199051">
    <property type="component" value="Unassembled WGS sequence"/>
</dbReference>
<evidence type="ECO:0000313" key="3">
    <source>
        <dbReference type="EMBL" id="SES47243.1"/>
    </source>
</evidence>
<name>A0A1H9XNJ4_9PSEU</name>
<protein>
    <submittedName>
        <fullName evidence="3">Uncharacterized conserved protein</fullName>
    </submittedName>
</protein>
<evidence type="ECO:0000256" key="1">
    <source>
        <dbReference type="ARBA" id="ARBA00007689"/>
    </source>
</evidence>
<dbReference type="STRING" id="155974.SAMN04487818_11719"/>
<dbReference type="PANTHER" id="PTHR35174:SF3">
    <property type="entry name" value="BLL7171 PROTEIN"/>
    <property type="match status" value="1"/>
</dbReference>
<keyword evidence="4" id="KW-1185">Reference proteome</keyword>